<sequence>MNGAITQFLERFPYLESLDASGYSMSLKSIGEKIDELLQTKPSKRGRMDGVTSLRYFHDYMLNNVGPWSFRPPLRGKSPFLMHALIASSTMHLCHIVPDNTAYKATEAYHWREAISQYSNEISTNVGPHNMDALFSACIIMTFNSFALDEFNPRSSFVFSDRPESLNWLLLQSGLRHLLYMTGPWLSQSIWFDMFMASRGKDTSFEDHRPGRAGLDPEMADLCGIDDNTVEETNPYLWPLRMLTHLIPLERSLRSFSNYTNFMGRLLPEYYEKLLQKDPPALIILSWWLALMNSIPMWWIETRVKSECVAICMFLENSEDPLVLKLLEFPAESCGYVLRHVRERGSLVSCVDVMEED</sequence>
<comment type="caution">
    <text evidence="1">The sequence shown here is derived from an EMBL/GenBank/DDBJ whole genome shotgun (WGS) entry which is preliminary data.</text>
</comment>
<dbReference type="EMBL" id="MVGC01000235">
    <property type="protein sequence ID" value="RJE21339.1"/>
    <property type="molecule type" value="Genomic_DNA"/>
</dbReference>
<name>A0A3A2ZDW3_9EURO</name>
<keyword evidence="2" id="KW-1185">Reference proteome</keyword>
<reference evidence="2" key="1">
    <citation type="submission" date="2017-02" db="EMBL/GenBank/DDBJ databases">
        <authorList>
            <person name="Tafer H."/>
            <person name="Lopandic K."/>
        </authorList>
    </citation>
    <scope>NUCLEOTIDE SEQUENCE [LARGE SCALE GENOMIC DNA]</scope>
    <source>
        <strain evidence="2">CBS 366.77</strain>
    </source>
</reference>
<proteinExistence type="predicted"/>
<dbReference type="InterPro" id="IPR053157">
    <property type="entry name" value="Sterol_Uptake_Regulator"/>
</dbReference>
<dbReference type="GO" id="GO:0001228">
    <property type="term" value="F:DNA-binding transcription activator activity, RNA polymerase II-specific"/>
    <property type="evidence" value="ECO:0007669"/>
    <property type="project" value="TreeGrafter"/>
</dbReference>
<dbReference type="Proteomes" id="UP000266188">
    <property type="component" value="Unassembled WGS sequence"/>
</dbReference>
<organism evidence="1 2">
    <name type="scientific">Aspergillus sclerotialis</name>
    <dbReference type="NCBI Taxonomy" id="2070753"/>
    <lineage>
        <taxon>Eukaryota</taxon>
        <taxon>Fungi</taxon>
        <taxon>Dikarya</taxon>
        <taxon>Ascomycota</taxon>
        <taxon>Pezizomycotina</taxon>
        <taxon>Eurotiomycetes</taxon>
        <taxon>Eurotiomycetidae</taxon>
        <taxon>Eurotiales</taxon>
        <taxon>Aspergillaceae</taxon>
        <taxon>Aspergillus</taxon>
        <taxon>Aspergillus subgen. Polypaecilum</taxon>
    </lineage>
</organism>
<dbReference type="STRING" id="2070753.A0A3A2ZDW3"/>
<protein>
    <submittedName>
        <fullName evidence="1">C6 transcription factor</fullName>
    </submittedName>
</protein>
<dbReference type="PANTHER" id="PTHR47784">
    <property type="entry name" value="STEROL UPTAKE CONTROL PROTEIN 2"/>
    <property type="match status" value="1"/>
</dbReference>
<evidence type="ECO:0000313" key="1">
    <source>
        <dbReference type="EMBL" id="RJE21339.1"/>
    </source>
</evidence>
<gene>
    <name evidence="1" type="ORF">PHISCL_06324</name>
</gene>
<evidence type="ECO:0000313" key="2">
    <source>
        <dbReference type="Proteomes" id="UP000266188"/>
    </source>
</evidence>
<accession>A0A3A2ZDW3</accession>
<dbReference type="OrthoDB" id="416217at2759"/>
<dbReference type="AlphaFoldDB" id="A0A3A2ZDW3"/>
<dbReference type="PANTHER" id="PTHR47784:SF9">
    <property type="entry name" value="ZN(II)2CYS6 TRANSCRIPTION FACTOR (EUROFUNG)"/>
    <property type="match status" value="1"/>
</dbReference>